<feature type="compositionally biased region" description="Polar residues" evidence="1">
    <location>
        <begin position="925"/>
        <end position="935"/>
    </location>
</feature>
<feature type="compositionally biased region" description="Basic and acidic residues" evidence="1">
    <location>
        <begin position="831"/>
        <end position="848"/>
    </location>
</feature>
<reference evidence="2" key="1">
    <citation type="submission" date="2022-11" db="EMBL/GenBank/DDBJ databases">
        <authorList>
            <person name="Petersen C."/>
        </authorList>
    </citation>
    <scope>NUCLEOTIDE SEQUENCE</scope>
    <source>
        <strain evidence="2">IBT 29864</strain>
    </source>
</reference>
<proteinExistence type="predicted"/>
<feature type="compositionally biased region" description="Basic and acidic residues" evidence="1">
    <location>
        <begin position="997"/>
        <end position="1019"/>
    </location>
</feature>
<name>A0A9W9V700_9EURO</name>
<dbReference type="OrthoDB" id="4227485at2759"/>
<feature type="compositionally biased region" description="Acidic residues" evidence="1">
    <location>
        <begin position="1126"/>
        <end position="1135"/>
    </location>
</feature>
<feature type="compositionally biased region" description="Basic and acidic residues" evidence="1">
    <location>
        <begin position="753"/>
        <end position="785"/>
    </location>
</feature>
<feature type="compositionally biased region" description="Polar residues" evidence="1">
    <location>
        <begin position="971"/>
        <end position="981"/>
    </location>
</feature>
<feature type="region of interest" description="Disordered" evidence="1">
    <location>
        <begin position="1119"/>
        <end position="1144"/>
    </location>
</feature>
<dbReference type="InterPro" id="IPR022198">
    <property type="entry name" value="DUF3723"/>
</dbReference>
<dbReference type="Proteomes" id="UP001147782">
    <property type="component" value="Unassembled WGS sequence"/>
</dbReference>
<feature type="compositionally biased region" description="Polar residues" evidence="1">
    <location>
        <begin position="943"/>
        <end position="963"/>
    </location>
</feature>
<feature type="region of interest" description="Disordered" evidence="1">
    <location>
        <begin position="569"/>
        <end position="674"/>
    </location>
</feature>
<feature type="compositionally biased region" description="Low complexity" evidence="1">
    <location>
        <begin position="865"/>
        <end position="885"/>
    </location>
</feature>
<evidence type="ECO:0000313" key="3">
    <source>
        <dbReference type="Proteomes" id="UP001147782"/>
    </source>
</evidence>
<feature type="compositionally biased region" description="Basic and acidic residues" evidence="1">
    <location>
        <begin position="801"/>
        <end position="816"/>
    </location>
</feature>
<feature type="compositionally biased region" description="Basic and acidic residues" evidence="1">
    <location>
        <begin position="646"/>
        <end position="662"/>
    </location>
</feature>
<dbReference type="EMBL" id="JAPZBS010000005">
    <property type="protein sequence ID" value="KAJ5369939.1"/>
    <property type="molecule type" value="Genomic_DNA"/>
</dbReference>
<organism evidence="2 3">
    <name type="scientific">Penicillium cataractarum</name>
    <dbReference type="NCBI Taxonomy" id="2100454"/>
    <lineage>
        <taxon>Eukaryota</taxon>
        <taxon>Fungi</taxon>
        <taxon>Dikarya</taxon>
        <taxon>Ascomycota</taxon>
        <taxon>Pezizomycotina</taxon>
        <taxon>Eurotiomycetes</taxon>
        <taxon>Eurotiomycetidae</taxon>
        <taxon>Eurotiales</taxon>
        <taxon>Aspergillaceae</taxon>
        <taxon>Penicillium</taxon>
    </lineage>
</organism>
<dbReference type="Pfam" id="PF12520">
    <property type="entry name" value="DUF3723"/>
    <property type="match status" value="1"/>
</dbReference>
<evidence type="ECO:0000313" key="2">
    <source>
        <dbReference type="EMBL" id="KAJ5369939.1"/>
    </source>
</evidence>
<feature type="region of interest" description="Disordered" evidence="1">
    <location>
        <begin position="686"/>
        <end position="1030"/>
    </location>
</feature>
<reference evidence="2" key="2">
    <citation type="journal article" date="2023" name="IMA Fungus">
        <title>Comparative genomic study of the Penicillium genus elucidates a diverse pangenome and 15 lateral gene transfer events.</title>
        <authorList>
            <person name="Petersen C."/>
            <person name="Sorensen T."/>
            <person name="Nielsen M.R."/>
            <person name="Sondergaard T.E."/>
            <person name="Sorensen J.L."/>
            <person name="Fitzpatrick D.A."/>
            <person name="Frisvad J.C."/>
            <person name="Nielsen K.L."/>
        </authorList>
    </citation>
    <scope>NUCLEOTIDE SEQUENCE</scope>
    <source>
        <strain evidence="2">IBT 29864</strain>
    </source>
</reference>
<protein>
    <submittedName>
        <fullName evidence="2">Uncharacterized protein</fullName>
    </submittedName>
</protein>
<dbReference type="AlphaFoldDB" id="A0A9W9V700"/>
<feature type="compositionally biased region" description="Polar residues" evidence="1">
    <location>
        <begin position="569"/>
        <end position="579"/>
    </location>
</feature>
<feature type="compositionally biased region" description="Polar residues" evidence="1">
    <location>
        <begin position="898"/>
        <end position="911"/>
    </location>
</feature>
<dbReference type="GeneID" id="81438139"/>
<sequence length="1144" mass="129839">MDGTMYDNPEVKFQIERCQKYQGTAKININQMVPHPSVSPHVNLKNVERLCEIFDKEGCRRLDIYNHVSAVVSRQQLDALQATGVNLSELQTNHPDHYPHLHFSTGSIKFLHGQHRLKAAEHYLPSIDQWWIVDLYLDGLQTSLVDEYSNERVPSDGEIYVKVRQYRNEANVHFENRWLARLSDNKARRLRGLESHPSVRAAFDSLLVLPSLLIHGMQIGSLPQALAISCDEEIVHALNRLLKYWSSLVGHDRAKMLRIETHTVEKLQLLAPGVSSKDRTTVKGLVHSGEVFSNFTGSERSSIWKRLKRTDGIIPSLYTFFKDLWYLESCANCIKRLITPSRSCPTVRSAMRAAFSSSDPAHTRLLIQTSETGLRYYSDSQGDPAELGYRQLWLYAMRHYPKLSKQPQKLDPTAKATNEVVDPVILYDMAVLAKKLGFQSPQIQQLIQQSPDRKIAQDALLRARRPDRYRYTEGEVELLINKVTECFLRAIPLDHQLPVQSIGGIETKKESRCGHPQTQAQLHDCQFLFIDKIHGDSIKEDRKATSILVRRSVYFTFFSKLSIPIVDSDTTGARSTTELPMSPLFVPSNRSSRAEIVDREAERESNLDQQRLNDARQERRPQKRAKKLQRRQHREQKRAKKLQRQQRREQQMHQSSHSDHHSISPSRNLQRLPSESGMEIELTLLEGSGLEEVLDPTVESESRSPGSDSIIGGDEQGFPDIEPSLPDELEHLEPIPEEQLFSGNEESEWYAELGHEDEQRSRESEERLTREESLGDTSMEEHAVEQEDEATETAQVSPSEEVQRALHRLEGRRQSRNESGPSRTIEGKGAALREMERFKPYDQTERRRQTPKLSMPPQETLEQDINALLQTAAQQQTPRPITQINFLEAQNLPPSGMNEEQNSSPAASQEGPTYDHQQAGEKLQDQSQIGSTIDGNSRRYGMTNIQSERQPRRLQSVTPNASPDVQVIADATQQGTLTERASLSPALEPSTHGGAHAKIDIAKSEKGPEERDRSPRREGASGATKSSKVTIMFRARDKRGEWNRLVHKMAVDPSDPSPVERMAAKQARKQKATYYDQNLRQVPPGQCFQAAIEDGTNTVFMTFGDDLTVSEATMDSITRALQAEHDDGDDDDDDDQPAKLRKPN</sequence>
<feature type="compositionally biased region" description="Basic residues" evidence="1">
    <location>
        <begin position="621"/>
        <end position="645"/>
    </location>
</feature>
<gene>
    <name evidence="2" type="ORF">N7496_006031</name>
</gene>
<dbReference type="RefSeq" id="XP_056554373.1">
    <property type="nucleotide sequence ID" value="XM_056698960.1"/>
</dbReference>
<comment type="caution">
    <text evidence="2">The sequence shown here is derived from an EMBL/GenBank/DDBJ whole genome shotgun (WGS) entry which is preliminary data.</text>
</comment>
<accession>A0A9W9V700</accession>
<feature type="compositionally biased region" description="Basic and acidic residues" evidence="1">
    <location>
        <begin position="592"/>
        <end position="620"/>
    </location>
</feature>
<keyword evidence="3" id="KW-1185">Reference proteome</keyword>
<evidence type="ECO:0000256" key="1">
    <source>
        <dbReference type="SAM" id="MobiDB-lite"/>
    </source>
</evidence>